<evidence type="ECO:0000313" key="1">
    <source>
        <dbReference type="EMBL" id="MBB4743565.1"/>
    </source>
</evidence>
<proteinExistence type="predicted"/>
<accession>A0A7W7MB75</accession>
<reference evidence="1 2" key="1">
    <citation type="submission" date="2020-08" db="EMBL/GenBank/DDBJ databases">
        <title>Sequencing the genomes of 1000 actinobacteria strains.</title>
        <authorList>
            <person name="Klenk H.-P."/>
        </authorList>
    </citation>
    <scope>NUCLEOTIDE SEQUENCE [LARGE SCALE GENOMIC DNA]</scope>
    <source>
        <strain evidence="1 2">DSM 45809</strain>
    </source>
</reference>
<name>A0A7W7MB75_9ACTN</name>
<keyword evidence="2" id="KW-1185">Reference proteome</keyword>
<comment type="caution">
    <text evidence="1">The sequence shown here is derived from an EMBL/GenBank/DDBJ whole genome shotgun (WGS) entry which is preliminary data.</text>
</comment>
<dbReference type="Proteomes" id="UP000546162">
    <property type="component" value="Unassembled WGS sequence"/>
</dbReference>
<organism evidence="1 2">
    <name type="scientific">Actinoplanes octamycinicus</name>
    <dbReference type="NCBI Taxonomy" id="135948"/>
    <lineage>
        <taxon>Bacteria</taxon>
        <taxon>Bacillati</taxon>
        <taxon>Actinomycetota</taxon>
        <taxon>Actinomycetes</taxon>
        <taxon>Micromonosporales</taxon>
        <taxon>Micromonosporaceae</taxon>
        <taxon>Actinoplanes</taxon>
    </lineage>
</organism>
<dbReference type="InterPro" id="IPR036086">
    <property type="entry name" value="ParB/Sulfiredoxin_sf"/>
</dbReference>
<dbReference type="RefSeq" id="WP_185043830.1">
    <property type="nucleotide sequence ID" value="NZ_BAABFG010000005.1"/>
</dbReference>
<protein>
    <submittedName>
        <fullName evidence="1">Uncharacterized protein</fullName>
    </submittedName>
</protein>
<gene>
    <name evidence="1" type="ORF">BJY16_007024</name>
</gene>
<sequence>MTVRRMPLTEVLAAFRPAFGGVTWKRAIPGILADPDSAQVVELLRAELVLHGGFAEPILVDPGAREILDGMHRIAAAVLTEHDALDLTDTEADLPEKRLVLATLGVAAMSSGAVDRLARALRSFPLAGGWTTCGMLFPGDDQVSGWWRCPPGQDTTLGAELVVRATRAGVPVSLISITGVDEPDEPE</sequence>
<dbReference type="EMBL" id="JACHNB010000001">
    <property type="protein sequence ID" value="MBB4743565.1"/>
    <property type="molecule type" value="Genomic_DNA"/>
</dbReference>
<dbReference type="SUPFAM" id="SSF110849">
    <property type="entry name" value="ParB/Sulfiredoxin"/>
    <property type="match status" value="1"/>
</dbReference>
<dbReference type="AlphaFoldDB" id="A0A7W7MB75"/>
<evidence type="ECO:0000313" key="2">
    <source>
        <dbReference type="Proteomes" id="UP000546162"/>
    </source>
</evidence>